<keyword evidence="3" id="KW-1185">Reference proteome</keyword>
<dbReference type="Proteomes" id="UP000800040">
    <property type="component" value="Unassembled WGS sequence"/>
</dbReference>
<accession>A0A6A5KCU8</accession>
<protein>
    <submittedName>
        <fullName evidence="2">Uncharacterized protein</fullName>
    </submittedName>
</protein>
<feature type="region of interest" description="Disordered" evidence="1">
    <location>
        <begin position="151"/>
        <end position="177"/>
    </location>
</feature>
<feature type="compositionally biased region" description="Basic and acidic residues" evidence="1">
    <location>
        <begin position="164"/>
        <end position="177"/>
    </location>
</feature>
<evidence type="ECO:0000313" key="3">
    <source>
        <dbReference type="Proteomes" id="UP000800040"/>
    </source>
</evidence>
<feature type="compositionally biased region" description="Polar residues" evidence="1">
    <location>
        <begin position="38"/>
        <end position="47"/>
    </location>
</feature>
<dbReference type="AlphaFoldDB" id="A0A6A5KCU8"/>
<gene>
    <name evidence="2" type="ORF">BDW02DRAFT_347251</name>
</gene>
<feature type="region of interest" description="Disordered" evidence="1">
    <location>
        <begin position="33"/>
        <end position="82"/>
    </location>
</feature>
<evidence type="ECO:0000313" key="2">
    <source>
        <dbReference type="EMBL" id="KAF1834159.1"/>
    </source>
</evidence>
<evidence type="ECO:0000256" key="1">
    <source>
        <dbReference type="SAM" id="MobiDB-lite"/>
    </source>
</evidence>
<reference evidence="2" key="1">
    <citation type="submission" date="2020-01" db="EMBL/GenBank/DDBJ databases">
        <authorList>
            <consortium name="DOE Joint Genome Institute"/>
            <person name="Haridas S."/>
            <person name="Albert R."/>
            <person name="Binder M."/>
            <person name="Bloem J."/>
            <person name="Labutti K."/>
            <person name="Salamov A."/>
            <person name="Andreopoulos B."/>
            <person name="Baker S.E."/>
            <person name="Barry K."/>
            <person name="Bills G."/>
            <person name="Bluhm B.H."/>
            <person name="Cannon C."/>
            <person name="Castanera R."/>
            <person name="Culley D.E."/>
            <person name="Daum C."/>
            <person name="Ezra D."/>
            <person name="Gonzalez J.B."/>
            <person name="Henrissat B."/>
            <person name="Kuo A."/>
            <person name="Liang C."/>
            <person name="Lipzen A."/>
            <person name="Lutzoni F."/>
            <person name="Magnuson J."/>
            <person name="Mondo S."/>
            <person name="Nolan M."/>
            <person name="Ohm R."/>
            <person name="Pangilinan J."/>
            <person name="Park H.-J."/>
            <person name="Ramirez L."/>
            <person name="Alfaro M."/>
            <person name="Sun H."/>
            <person name="Tritt A."/>
            <person name="Yoshinaga Y."/>
            <person name="Zwiers L.-H."/>
            <person name="Turgeon B.G."/>
            <person name="Goodwin S.B."/>
            <person name="Spatafora J.W."/>
            <person name="Crous P.W."/>
            <person name="Grigoriev I.V."/>
        </authorList>
    </citation>
    <scope>NUCLEOTIDE SEQUENCE</scope>
    <source>
        <strain evidence="2">P77</strain>
    </source>
</reference>
<sequence length="177" mass="19423">MSHATVSGDQAWLNRADLPSEVNLKAKHFNLERGAQSHIGNGAQSSHVAEASQAHTANGAARPTSEKTTSREPITSVVDATLPGNDSAVEAAIAPPVASGSAAALSYCQPDDESTENAVQEITPYENLQNQYEQLKRLYPRNNYGEFEHVRHSLENEQDSQDECVEHELGRRERRPY</sequence>
<organism evidence="2 3">
    <name type="scientific">Decorospora gaudefroyi</name>
    <dbReference type="NCBI Taxonomy" id="184978"/>
    <lineage>
        <taxon>Eukaryota</taxon>
        <taxon>Fungi</taxon>
        <taxon>Dikarya</taxon>
        <taxon>Ascomycota</taxon>
        <taxon>Pezizomycotina</taxon>
        <taxon>Dothideomycetes</taxon>
        <taxon>Pleosporomycetidae</taxon>
        <taxon>Pleosporales</taxon>
        <taxon>Pleosporineae</taxon>
        <taxon>Pleosporaceae</taxon>
        <taxon>Decorospora</taxon>
    </lineage>
</organism>
<name>A0A6A5KCU8_9PLEO</name>
<dbReference type="EMBL" id="ML975306">
    <property type="protein sequence ID" value="KAF1834159.1"/>
    <property type="molecule type" value="Genomic_DNA"/>
</dbReference>
<proteinExistence type="predicted"/>